<protein>
    <submittedName>
        <fullName evidence="1">Uncharacterized protein</fullName>
    </submittedName>
</protein>
<organism evidence="1 2">
    <name type="scientific">Paramuricea clavata</name>
    <name type="common">Red gorgonian</name>
    <name type="synonym">Violescent sea-whip</name>
    <dbReference type="NCBI Taxonomy" id="317549"/>
    <lineage>
        <taxon>Eukaryota</taxon>
        <taxon>Metazoa</taxon>
        <taxon>Cnidaria</taxon>
        <taxon>Anthozoa</taxon>
        <taxon>Octocorallia</taxon>
        <taxon>Malacalcyonacea</taxon>
        <taxon>Plexauridae</taxon>
        <taxon>Paramuricea</taxon>
    </lineage>
</organism>
<name>A0A6S7H6X2_PARCT</name>
<reference evidence="1" key="1">
    <citation type="submission" date="2020-04" db="EMBL/GenBank/DDBJ databases">
        <authorList>
            <person name="Alioto T."/>
            <person name="Alioto T."/>
            <person name="Gomez Garrido J."/>
        </authorList>
    </citation>
    <scope>NUCLEOTIDE SEQUENCE</scope>
    <source>
        <strain evidence="1">A484AB</strain>
    </source>
</reference>
<dbReference type="AlphaFoldDB" id="A0A6S7H6X2"/>
<dbReference type="Proteomes" id="UP001152795">
    <property type="component" value="Unassembled WGS sequence"/>
</dbReference>
<dbReference type="PANTHER" id="PTHR21505">
    <property type="entry name" value="MADF DOMAIN-CONTAINING PROTEIN-RELATED"/>
    <property type="match status" value="1"/>
</dbReference>
<accession>A0A6S7H6X2</accession>
<dbReference type="InterPro" id="IPR006578">
    <property type="entry name" value="MADF-dom"/>
</dbReference>
<sequence length="242" mass="28867">MAKTRLAGKFVWSYVKMAEIAVGEQMSVDDEIHESEGFRQAFFSRKLSDIEKVRYITELESYTALWMTSAVFTRAQKTTALNAMSLKFSLNEESVKKVLHSLRSSMVREIRRESEDKDYESSWKFYKRLSYMKPDILQSLKQEAEKRWSDEEIITLIELYESNPVLWDHFSQGYRDRNLRKLAMDKIKESFEKRTEEEIKSQWHTLKTIYQREYKRQEASKKSGSATSEVYKTKWKFFESLS</sequence>
<dbReference type="OrthoDB" id="5978360at2759"/>
<dbReference type="Pfam" id="PF10545">
    <property type="entry name" value="MADF_DNA_bdg"/>
    <property type="match status" value="2"/>
</dbReference>
<feature type="non-terminal residue" evidence="1">
    <location>
        <position position="242"/>
    </location>
</feature>
<keyword evidence="2" id="KW-1185">Reference proteome</keyword>
<dbReference type="SMART" id="SM00595">
    <property type="entry name" value="MADF"/>
    <property type="match status" value="2"/>
</dbReference>
<dbReference type="EMBL" id="CACRXK020003677">
    <property type="protein sequence ID" value="CAB3999816.1"/>
    <property type="molecule type" value="Genomic_DNA"/>
</dbReference>
<evidence type="ECO:0000313" key="2">
    <source>
        <dbReference type="Proteomes" id="UP001152795"/>
    </source>
</evidence>
<dbReference type="PANTHER" id="PTHR21505:SF12">
    <property type="entry name" value="MADF DOMAIN-CONTAINING PROTEIN-RELATED"/>
    <property type="match status" value="1"/>
</dbReference>
<proteinExistence type="predicted"/>
<dbReference type="PROSITE" id="PS51029">
    <property type="entry name" value="MADF"/>
    <property type="match status" value="2"/>
</dbReference>
<evidence type="ECO:0000313" key="1">
    <source>
        <dbReference type="EMBL" id="CAB3999816.1"/>
    </source>
</evidence>
<comment type="caution">
    <text evidence="1">The sequence shown here is derived from an EMBL/GenBank/DDBJ whole genome shotgun (WGS) entry which is preliminary data.</text>
</comment>
<gene>
    <name evidence="1" type="ORF">PACLA_8A026898</name>
</gene>